<dbReference type="InterPro" id="IPR023546">
    <property type="entry name" value="MGMT"/>
</dbReference>
<protein>
    <recommendedName>
        <fullName evidence="9">Methylated-DNA--protein-cysteine methyltransferase</fullName>
        <ecNumber evidence="9">2.1.1.63</ecNumber>
    </recommendedName>
    <alternativeName>
        <fullName evidence="9">6-O-methylguanine-DNA methyltransferase</fullName>
        <shortName evidence="9">MGMT</shortName>
    </alternativeName>
    <alternativeName>
        <fullName evidence="9">O-6-methylguanine-DNA-alkyltransferase</fullName>
    </alternativeName>
</protein>
<sequence length="253" mass="27509">MRISYHVISAPSPLGLLFVAATERGLRYVEYMDKRSLKRTIAAHAPECPNAVWEHSVRGLRPLADQLEQWFSGAARHLGPPLDLAGSEFQLKVWNALLQIPYGETRSYGDIAKAIGEPKAARAVGLAANQNPVMIFVPCHRVLGADGKLVGYAGGLPRKKFLLGLESRFRDMLPLEADRVIAAATVKVKRASAPAAARPKAGKPERPRRTAAPVPSSRTETRKRTPVAARPAPANTRKLAAAPATPRRVRRAD</sequence>
<dbReference type="PANTHER" id="PTHR10815:SF5">
    <property type="entry name" value="METHYLATED-DNA--PROTEIN-CYSTEINE METHYLTRANSFERASE"/>
    <property type="match status" value="1"/>
</dbReference>
<dbReference type="InterPro" id="IPR001497">
    <property type="entry name" value="MethylDNA_cys_MeTrfase_AS"/>
</dbReference>
<proteinExistence type="inferred from homology"/>
<keyword evidence="5 9" id="KW-0808">Transferase</keyword>
<dbReference type="Gene3D" id="1.10.10.10">
    <property type="entry name" value="Winged helix-like DNA-binding domain superfamily/Winged helix DNA-binding domain"/>
    <property type="match status" value="1"/>
</dbReference>
<comment type="subcellular location">
    <subcellularLocation>
        <location evidence="9">Cytoplasm</location>
    </subcellularLocation>
</comment>
<dbReference type="GO" id="GO:0003908">
    <property type="term" value="F:methylated-DNA-[protein]-cysteine S-methyltransferase activity"/>
    <property type="evidence" value="ECO:0007669"/>
    <property type="project" value="UniProtKB-UniRule"/>
</dbReference>
<keyword evidence="6 9" id="KW-0227">DNA damage</keyword>
<evidence type="ECO:0000256" key="5">
    <source>
        <dbReference type="ARBA" id="ARBA00022679"/>
    </source>
</evidence>
<dbReference type="GO" id="GO:0032259">
    <property type="term" value="P:methylation"/>
    <property type="evidence" value="ECO:0007669"/>
    <property type="project" value="UniProtKB-KW"/>
</dbReference>
<comment type="catalytic activity">
    <reaction evidence="1 9">
        <text>a 4-O-methyl-thymidine in DNA + L-cysteinyl-[protein] = a thymidine in DNA + S-methyl-L-cysteinyl-[protein]</text>
        <dbReference type="Rhea" id="RHEA:53428"/>
        <dbReference type="Rhea" id="RHEA-COMP:10131"/>
        <dbReference type="Rhea" id="RHEA-COMP:10132"/>
        <dbReference type="Rhea" id="RHEA-COMP:13555"/>
        <dbReference type="Rhea" id="RHEA-COMP:13556"/>
        <dbReference type="ChEBI" id="CHEBI:29950"/>
        <dbReference type="ChEBI" id="CHEBI:82612"/>
        <dbReference type="ChEBI" id="CHEBI:137386"/>
        <dbReference type="ChEBI" id="CHEBI:137387"/>
        <dbReference type="EC" id="2.1.1.63"/>
    </reaction>
</comment>
<reference evidence="12" key="1">
    <citation type="submission" date="2020-07" db="EMBL/GenBank/DDBJ databases">
        <title>Huge and variable diversity of episymbiotic CPR bacteria and DPANN archaea in groundwater ecosystems.</title>
        <authorList>
            <person name="He C.Y."/>
            <person name="Keren R."/>
            <person name="Whittaker M."/>
            <person name="Farag I.F."/>
            <person name="Doudna J."/>
            <person name="Cate J.H.D."/>
            <person name="Banfield J.F."/>
        </authorList>
    </citation>
    <scope>NUCLEOTIDE SEQUENCE</scope>
    <source>
        <strain evidence="12">NC_groundwater_1813_Pr3_B-0.1um_71_17</strain>
    </source>
</reference>
<dbReference type="CDD" id="cd06445">
    <property type="entry name" value="ATase"/>
    <property type="match status" value="1"/>
</dbReference>
<evidence type="ECO:0000256" key="6">
    <source>
        <dbReference type="ARBA" id="ARBA00022763"/>
    </source>
</evidence>
<evidence type="ECO:0000256" key="1">
    <source>
        <dbReference type="ARBA" id="ARBA00001286"/>
    </source>
</evidence>
<comment type="caution">
    <text evidence="12">The sequence shown here is derived from an EMBL/GenBank/DDBJ whole genome shotgun (WGS) entry which is preliminary data.</text>
</comment>
<evidence type="ECO:0000256" key="3">
    <source>
        <dbReference type="ARBA" id="ARBA00022490"/>
    </source>
</evidence>
<dbReference type="InterPro" id="IPR036217">
    <property type="entry name" value="MethylDNA_cys_MeTrfase_DNAb"/>
</dbReference>
<evidence type="ECO:0000256" key="9">
    <source>
        <dbReference type="HAMAP-Rule" id="MF_00772"/>
    </source>
</evidence>
<dbReference type="Gene3D" id="3.30.160.70">
    <property type="entry name" value="Methylated DNA-protein cysteine methyltransferase domain"/>
    <property type="match status" value="1"/>
</dbReference>
<name>A0A933SEI9_UNCEI</name>
<evidence type="ECO:0000313" key="13">
    <source>
        <dbReference type="Proteomes" id="UP000696931"/>
    </source>
</evidence>
<keyword evidence="7 9" id="KW-0234">DNA repair</keyword>
<keyword evidence="4 9" id="KW-0489">Methyltransferase</keyword>
<evidence type="ECO:0000256" key="8">
    <source>
        <dbReference type="ARBA" id="ARBA00049348"/>
    </source>
</evidence>
<dbReference type="InterPro" id="IPR036631">
    <property type="entry name" value="MGMT_N_sf"/>
</dbReference>
<feature type="region of interest" description="Disordered" evidence="10">
    <location>
        <begin position="192"/>
        <end position="253"/>
    </location>
</feature>
<feature type="active site" description="Nucleophile; methyl group acceptor" evidence="9">
    <location>
        <position position="139"/>
    </location>
</feature>
<evidence type="ECO:0000256" key="10">
    <source>
        <dbReference type="SAM" id="MobiDB-lite"/>
    </source>
</evidence>
<dbReference type="NCBIfam" id="TIGR00589">
    <property type="entry name" value="ogt"/>
    <property type="match status" value="1"/>
</dbReference>
<gene>
    <name evidence="12" type="ORF">HZA61_12415</name>
</gene>
<comment type="miscellaneous">
    <text evidence="9">This enzyme catalyzes only one turnover and therefore is not strictly catalytic. According to one definition, an enzyme is a biocatalyst that acts repeatedly and over many reaction cycles.</text>
</comment>
<keyword evidence="3 9" id="KW-0963">Cytoplasm</keyword>
<dbReference type="Pfam" id="PF01035">
    <property type="entry name" value="DNA_binding_1"/>
    <property type="match status" value="1"/>
</dbReference>
<comment type="function">
    <text evidence="9">Involved in the cellular defense against the biological effects of O6-methylguanine (O6-MeG) and O4-methylthymine (O4-MeT) in DNA. Repairs the methylated nucleobase in DNA by stoichiometrically transferring the methyl group to a cysteine residue in the enzyme. This is a suicide reaction: the enzyme is irreversibly inactivated.</text>
</comment>
<evidence type="ECO:0000256" key="4">
    <source>
        <dbReference type="ARBA" id="ARBA00022603"/>
    </source>
</evidence>
<dbReference type="EC" id="2.1.1.63" evidence="9"/>
<dbReference type="FunFam" id="1.10.10.10:FF:000214">
    <property type="entry name" value="Methylated-DNA--protein-cysteine methyltransferase"/>
    <property type="match status" value="1"/>
</dbReference>
<evidence type="ECO:0000256" key="2">
    <source>
        <dbReference type="ARBA" id="ARBA00008711"/>
    </source>
</evidence>
<dbReference type="GO" id="GO:0006307">
    <property type="term" value="P:DNA alkylation repair"/>
    <property type="evidence" value="ECO:0007669"/>
    <property type="project" value="UniProtKB-UniRule"/>
</dbReference>
<dbReference type="GO" id="GO:0005737">
    <property type="term" value="C:cytoplasm"/>
    <property type="evidence" value="ECO:0007669"/>
    <property type="project" value="UniProtKB-SubCell"/>
</dbReference>
<dbReference type="InterPro" id="IPR014048">
    <property type="entry name" value="MethylDNA_cys_MeTrfase_DNA-bd"/>
</dbReference>
<accession>A0A933SEI9</accession>
<comment type="similarity">
    <text evidence="2 9">Belongs to the MGMT family.</text>
</comment>
<dbReference type="InterPro" id="IPR036388">
    <property type="entry name" value="WH-like_DNA-bd_sf"/>
</dbReference>
<organism evidence="12 13">
    <name type="scientific">Eiseniibacteriota bacterium</name>
    <dbReference type="NCBI Taxonomy" id="2212470"/>
    <lineage>
        <taxon>Bacteria</taxon>
        <taxon>Candidatus Eiseniibacteriota</taxon>
    </lineage>
</organism>
<comment type="catalytic activity">
    <reaction evidence="8 9">
        <text>a 6-O-methyl-2'-deoxyguanosine in DNA + L-cysteinyl-[protein] = S-methyl-L-cysteinyl-[protein] + a 2'-deoxyguanosine in DNA</text>
        <dbReference type="Rhea" id="RHEA:24000"/>
        <dbReference type="Rhea" id="RHEA-COMP:10131"/>
        <dbReference type="Rhea" id="RHEA-COMP:10132"/>
        <dbReference type="Rhea" id="RHEA-COMP:11367"/>
        <dbReference type="Rhea" id="RHEA-COMP:11368"/>
        <dbReference type="ChEBI" id="CHEBI:29950"/>
        <dbReference type="ChEBI" id="CHEBI:82612"/>
        <dbReference type="ChEBI" id="CHEBI:85445"/>
        <dbReference type="ChEBI" id="CHEBI:85448"/>
        <dbReference type="EC" id="2.1.1.63"/>
    </reaction>
</comment>
<dbReference type="SUPFAM" id="SSF46767">
    <property type="entry name" value="Methylated DNA-protein cysteine methyltransferase, C-terminal domain"/>
    <property type="match status" value="1"/>
</dbReference>
<evidence type="ECO:0000256" key="7">
    <source>
        <dbReference type="ARBA" id="ARBA00023204"/>
    </source>
</evidence>
<dbReference type="SUPFAM" id="SSF53155">
    <property type="entry name" value="Methylated DNA-protein cysteine methyltransferase domain"/>
    <property type="match status" value="1"/>
</dbReference>
<dbReference type="Proteomes" id="UP000696931">
    <property type="component" value="Unassembled WGS sequence"/>
</dbReference>
<evidence type="ECO:0000259" key="11">
    <source>
        <dbReference type="Pfam" id="PF01035"/>
    </source>
</evidence>
<evidence type="ECO:0000313" key="12">
    <source>
        <dbReference type="EMBL" id="MBI5170283.1"/>
    </source>
</evidence>
<dbReference type="HAMAP" id="MF_00772">
    <property type="entry name" value="OGT"/>
    <property type="match status" value="1"/>
</dbReference>
<dbReference type="EMBL" id="JACRIW010000090">
    <property type="protein sequence ID" value="MBI5170283.1"/>
    <property type="molecule type" value="Genomic_DNA"/>
</dbReference>
<dbReference type="AlphaFoldDB" id="A0A933SEI9"/>
<feature type="domain" description="Methylated-DNA-[protein]-cysteine S-methyltransferase DNA binding" evidence="11">
    <location>
        <begin position="88"/>
        <end position="167"/>
    </location>
</feature>
<dbReference type="PROSITE" id="PS00374">
    <property type="entry name" value="MGMT"/>
    <property type="match status" value="1"/>
</dbReference>
<dbReference type="PANTHER" id="PTHR10815">
    <property type="entry name" value="METHYLATED-DNA--PROTEIN-CYSTEINE METHYLTRANSFERASE"/>
    <property type="match status" value="1"/>
</dbReference>